<dbReference type="EMBL" id="SRLC01000001">
    <property type="protein sequence ID" value="TGE24203.1"/>
    <property type="molecule type" value="Genomic_DNA"/>
</dbReference>
<dbReference type="OrthoDB" id="886961at2"/>
<dbReference type="RefSeq" id="WP_135461547.1">
    <property type="nucleotide sequence ID" value="NZ_SRLC01000001.1"/>
</dbReference>
<keyword evidence="3" id="KW-1185">Reference proteome</keyword>
<gene>
    <name evidence="2" type="ORF">E5K00_03030</name>
</gene>
<evidence type="ECO:0000313" key="3">
    <source>
        <dbReference type="Proteomes" id="UP000297549"/>
    </source>
</evidence>
<name>A0A4Z0Q4Z4_9BACT</name>
<evidence type="ECO:0000256" key="1">
    <source>
        <dbReference type="SAM" id="MobiDB-lite"/>
    </source>
</evidence>
<dbReference type="Proteomes" id="UP000297549">
    <property type="component" value="Unassembled WGS sequence"/>
</dbReference>
<protein>
    <submittedName>
        <fullName evidence="2">Uncharacterized protein</fullName>
    </submittedName>
</protein>
<feature type="compositionally biased region" description="Basic and acidic residues" evidence="1">
    <location>
        <begin position="1"/>
        <end position="14"/>
    </location>
</feature>
<comment type="caution">
    <text evidence="2">The sequence shown here is derived from an EMBL/GenBank/DDBJ whole genome shotgun (WGS) entry which is preliminary data.</text>
</comment>
<dbReference type="AlphaFoldDB" id="A0A4Z0Q4Z4"/>
<sequence>MEPEKSEISVDRAPEAPTPAAKLGKREKLSNTLVAGAATTATKLLPLLELVEKIRPHVENDSVFTSRREKMKAQLTLIQGQLKSERPRREAVVHAFQTLGEFVVEESREVSKDEVKESAKRFVLLALKTAPDLLRAAHTAGLFS</sequence>
<accession>A0A4Z0Q4Z4</accession>
<reference evidence="2 3" key="1">
    <citation type="submission" date="2019-04" db="EMBL/GenBank/DDBJ databases">
        <authorList>
            <person name="Feng G."/>
            <person name="Zhang J."/>
            <person name="Zhu H."/>
        </authorList>
    </citation>
    <scope>NUCLEOTIDE SEQUENCE [LARGE SCALE GENOMIC DNA]</scope>
    <source>
        <strain evidence="2 3">JCM 31653</strain>
    </source>
</reference>
<evidence type="ECO:0000313" key="2">
    <source>
        <dbReference type="EMBL" id="TGE24203.1"/>
    </source>
</evidence>
<organism evidence="2 3">
    <name type="scientific">Hymenobacter aquaticus</name>
    <dbReference type="NCBI Taxonomy" id="1867101"/>
    <lineage>
        <taxon>Bacteria</taxon>
        <taxon>Pseudomonadati</taxon>
        <taxon>Bacteroidota</taxon>
        <taxon>Cytophagia</taxon>
        <taxon>Cytophagales</taxon>
        <taxon>Hymenobacteraceae</taxon>
        <taxon>Hymenobacter</taxon>
    </lineage>
</organism>
<feature type="region of interest" description="Disordered" evidence="1">
    <location>
        <begin position="1"/>
        <end position="24"/>
    </location>
</feature>
<proteinExistence type="predicted"/>